<dbReference type="CDD" id="cd18578">
    <property type="entry name" value="ABC_6TM_Pgp_ABCB1_D2_like"/>
    <property type="match status" value="1"/>
</dbReference>
<dbReference type="FunFam" id="3.40.50.300:FF:000479">
    <property type="entry name" value="Multidrug resistance protein 1A"/>
    <property type="match status" value="2"/>
</dbReference>
<dbReference type="Gene3D" id="1.20.1560.10">
    <property type="entry name" value="ABC transporter type 1, transmembrane domain"/>
    <property type="match status" value="1"/>
</dbReference>
<dbReference type="CDD" id="cd18577">
    <property type="entry name" value="ABC_6TM_Pgp_ABCB1_D1_like"/>
    <property type="match status" value="1"/>
</dbReference>
<dbReference type="GO" id="GO:0090374">
    <property type="term" value="P:oligopeptide export from mitochondrion"/>
    <property type="evidence" value="ECO:0007669"/>
    <property type="project" value="TreeGrafter"/>
</dbReference>
<feature type="transmembrane region" description="Helical" evidence="14">
    <location>
        <begin position="295"/>
        <end position="315"/>
    </location>
</feature>
<feature type="domain" description="ABC transmembrane type-1" evidence="17">
    <location>
        <begin position="821"/>
        <end position="1108"/>
    </location>
</feature>
<dbReference type="EC" id="7.6.2.2" evidence="3"/>
<evidence type="ECO:0000256" key="13">
    <source>
        <dbReference type="ARBA" id="ARBA00034018"/>
    </source>
</evidence>
<evidence type="ECO:0000256" key="4">
    <source>
        <dbReference type="ARBA" id="ARBA00022448"/>
    </source>
</evidence>
<dbReference type="Proteomes" id="UP000076858">
    <property type="component" value="Unassembled WGS sequence"/>
</dbReference>
<dbReference type="PROSITE" id="PS00211">
    <property type="entry name" value="ABC_TRANSPORTER_1"/>
    <property type="match status" value="2"/>
</dbReference>
<dbReference type="InterPro" id="IPR039421">
    <property type="entry name" value="Type_1_exporter"/>
</dbReference>
<feature type="transmembrane region" description="Helical" evidence="14">
    <location>
        <begin position="321"/>
        <end position="338"/>
    </location>
</feature>
<accession>A0A162P740</accession>
<feature type="transmembrane region" description="Helical" evidence="14">
    <location>
        <begin position="941"/>
        <end position="961"/>
    </location>
</feature>
<feature type="transmembrane region" description="Helical" evidence="14">
    <location>
        <begin position="216"/>
        <end position="243"/>
    </location>
</feature>
<dbReference type="PANTHER" id="PTHR43394">
    <property type="entry name" value="ATP-DEPENDENT PERMEASE MDL1, MITOCHONDRIAL"/>
    <property type="match status" value="1"/>
</dbReference>
<comment type="subcellular location">
    <subcellularLocation>
        <location evidence="1">Membrane</location>
        <topology evidence="1">Multi-pass membrane protein</topology>
    </subcellularLocation>
</comment>
<evidence type="ECO:0000256" key="3">
    <source>
        <dbReference type="ARBA" id="ARBA00012191"/>
    </source>
</evidence>
<reference evidence="18 19" key="1">
    <citation type="submission" date="2016-03" db="EMBL/GenBank/DDBJ databases">
        <title>EvidentialGene: Evidence-directed Construction of Genes on Genomes.</title>
        <authorList>
            <person name="Gilbert D.G."/>
            <person name="Choi J.-H."/>
            <person name="Mockaitis K."/>
            <person name="Colbourne J."/>
            <person name="Pfrender M."/>
        </authorList>
    </citation>
    <scope>NUCLEOTIDE SEQUENCE [LARGE SCALE GENOMIC DNA]</scope>
    <source>
        <strain evidence="18 19">Xinb3</strain>
        <tissue evidence="18">Complete organism</tissue>
    </source>
</reference>
<keyword evidence="4" id="KW-0813">Transport</keyword>
<keyword evidence="19" id="KW-1185">Reference proteome</keyword>
<dbReference type="EMBL" id="LRGB01000512">
    <property type="protein sequence ID" value="KZS18583.1"/>
    <property type="molecule type" value="Genomic_DNA"/>
</dbReference>
<evidence type="ECO:0000256" key="5">
    <source>
        <dbReference type="ARBA" id="ARBA00022692"/>
    </source>
</evidence>
<evidence type="ECO:0000256" key="11">
    <source>
        <dbReference type="ARBA" id="ARBA00023136"/>
    </source>
</evidence>
<feature type="transmembrane region" description="Helical" evidence="14">
    <location>
        <begin position="816"/>
        <end position="839"/>
    </location>
</feature>
<proteinExistence type="inferred from homology"/>
<dbReference type="GO" id="GO:0008559">
    <property type="term" value="F:ABC-type xenobiotic transporter activity"/>
    <property type="evidence" value="ECO:0007669"/>
    <property type="project" value="UniProtKB-EC"/>
</dbReference>
<sequence>MQSSTVFISFVMVAACCLLAEAAPQDLGSPIRIAQCRALCLNKFVRNDRHETLCQQDPDCFTCWENCGLLQDNPTVWSRICNQPSVCDFTLKVLHNVAIMLRRFQCCSTEGKVDASATSVNFSTLFRFATKTDVILMYAAVLAAMLNGVCLPLMVLLWGDLANIIIAFSDSGANYTTSATSDITNTSGCLLPPNATANGPVFQLFTSESDDIMDSVAVFAIGTTCLALFSVLFNFIFITCLNISAENQIYRLRGCVVKSILSQEISWHDTRTTDGMAVRISEDLTKIQDGIGEKVGLFISYSSIAISCLVTAFYFGWELALITLVALPVLTITAGILAKIQSTLTAKETEAYASAGSLAEEIIGAIKTVNMFNAQVKEAKQFEASIKPARTAGIKRGLATAIGSGLVWVLTYASYALTFWYGIKLILQSSCNGENTSKYDAGILNIVFFNMLYAALNVGKLFPFLETFSAARVAAAEVFRILNQIPVIDSSSSVGKRLKNIEGHIKMENVHFAYFSRPDVPVLRGISFEVTSGRTVALVGQSGCGKSTCVQLLQRFYDPTRGKITIDGHDVKEFNVSWLRENIGVVGQEPVLFSMSIRDNIRYGHPNYDDVSQEDIELAAKQANAHDFIASLPHSYDTLVGERGAHLSGGQKQRIAIARALIRNPKILLFDEATSALDTKSEAVVQSALDKARQGRTTLIVAHRLTTIRNADTILVFNRGVIEEEGNHDTLMIKRGLYYHLVESQEQSFTPEDYDDQNVNPPEKLGLVPGSLAQQLKAEAKVPEKNGDSVQHLLPLKPKDDDVSIWKIFKLNKPEWGYITLGVIGSTLLGLSTPVYAMVYGELMGLLDPSLQQEEAQHLNDILALIFLGIAFGTGIGAFMQTFMLTIAGEKLTFRVRKLIFQSILKQKIGWFDQLENSVGSLCVRLSGDASAIQGATGARIGLLVQVTVSILFALTLSLVYNWKLALVSGVFVPVVLLSGVLQVKMNMGQIAAKAKALEQSTRLATEAISNIRTVASLGLEEKFNTNYMASLREPYKVAKKLTPVRAVIFGLTCNMSGFASVVCMSYGSYLIQSEDLPYKEVFKICEALVFGMEMVGQTLAFTPNYGRAKTAAKRIFQLIECDSPDEKTANNTSPESNHLEGEGKVEFKDVHFRYPTRPDVAVLRGLSTVIQPGRTVALVGHSGCGKSTLIQLLQRFYEPESGTILVDDIDISLSSANLLRSKVGIVSQEPVLFNRTIAENIAYGDLTRSVAMDEIIEAARNANIHSFIQSLPLGYETIAGQRGAQLSGGQKQRLAIARALIRHPRILLLDEATSALDAESEKVVQDALERAGQGRTCIIVAHRLSTIKDADEILVIDRGQIREQGKHGELIQLKGIYHQLWTLQGLSQ</sequence>
<feature type="domain" description="ABC transmembrane type-1" evidence="17">
    <location>
        <begin position="139"/>
        <end position="470"/>
    </location>
</feature>
<dbReference type="Pfam" id="PF00664">
    <property type="entry name" value="ABC_membrane"/>
    <property type="match status" value="2"/>
</dbReference>
<dbReference type="InterPro" id="IPR011527">
    <property type="entry name" value="ABC1_TM_dom"/>
</dbReference>
<evidence type="ECO:0000259" key="17">
    <source>
        <dbReference type="PROSITE" id="PS50929"/>
    </source>
</evidence>
<feature type="transmembrane region" description="Helical" evidence="14">
    <location>
        <begin position="397"/>
        <end position="423"/>
    </location>
</feature>
<comment type="similarity">
    <text evidence="2">Belongs to the ABC transporter superfamily. ABCB family. Multidrug resistance exporter (TC 3.A.1.201) subfamily.</text>
</comment>
<dbReference type="PANTHER" id="PTHR43394:SF27">
    <property type="entry name" value="ATP-DEPENDENT TRANSLOCASE ABCB1-LIKE"/>
    <property type="match status" value="1"/>
</dbReference>
<feature type="chain" id="PRO_5007838423" description="ABC-type xenobiotic transporter" evidence="15">
    <location>
        <begin position="23"/>
        <end position="1389"/>
    </location>
</feature>
<dbReference type="GO" id="GO:0005743">
    <property type="term" value="C:mitochondrial inner membrane"/>
    <property type="evidence" value="ECO:0007669"/>
    <property type="project" value="TreeGrafter"/>
</dbReference>
<dbReference type="InterPro" id="IPR003439">
    <property type="entry name" value="ABC_transporter-like_ATP-bd"/>
</dbReference>
<dbReference type="SUPFAM" id="SSF52540">
    <property type="entry name" value="P-loop containing nucleoside triphosphate hydrolases"/>
    <property type="match status" value="2"/>
</dbReference>
<name>A0A162P740_9CRUS</name>
<comment type="caution">
    <text evidence="18">The sequence shown here is derived from an EMBL/GenBank/DDBJ whole genome shotgun (WGS) entry which is preliminary data.</text>
</comment>
<dbReference type="PROSITE" id="PS50929">
    <property type="entry name" value="ABC_TM1F"/>
    <property type="match status" value="2"/>
</dbReference>
<evidence type="ECO:0000256" key="15">
    <source>
        <dbReference type="SAM" id="SignalP"/>
    </source>
</evidence>
<dbReference type="SMART" id="SM00382">
    <property type="entry name" value="AAA"/>
    <property type="match status" value="2"/>
</dbReference>
<dbReference type="InterPro" id="IPR036640">
    <property type="entry name" value="ABC1_TM_sf"/>
</dbReference>
<evidence type="ECO:0000313" key="19">
    <source>
        <dbReference type="Proteomes" id="UP000076858"/>
    </source>
</evidence>
<evidence type="ECO:0000256" key="14">
    <source>
        <dbReference type="SAM" id="Phobius"/>
    </source>
</evidence>
<evidence type="ECO:0000256" key="9">
    <source>
        <dbReference type="ARBA" id="ARBA00022967"/>
    </source>
</evidence>
<feature type="transmembrane region" description="Helical" evidence="14">
    <location>
        <begin position="1047"/>
        <end position="1070"/>
    </location>
</feature>
<feature type="transmembrane region" description="Helical" evidence="14">
    <location>
        <begin position="443"/>
        <end position="462"/>
    </location>
</feature>
<dbReference type="InterPro" id="IPR017871">
    <property type="entry name" value="ABC_transporter-like_CS"/>
</dbReference>
<evidence type="ECO:0000313" key="18">
    <source>
        <dbReference type="EMBL" id="KZS18583.1"/>
    </source>
</evidence>
<keyword evidence="11 14" id="KW-0472">Membrane</keyword>
<dbReference type="SUPFAM" id="SSF90123">
    <property type="entry name" value="ABC transporter transmembrane region"/>
    <property type="match status" value="2"/>
</dbReference>
<dbReference type="GO" id="GO:0016887">
    <property type="term" value="F:ATP hydrolysis activity"/>
    <property type="evidence" value="ECO:0007669"/>
    <property type="project" value="InterPro"/>
</dbReference>
<protein>
    <recommendedName>
        <fullName evidence="3">ABC-type xenobiotic transporter</fullName>
        <ecNumber evidence="3">7.6.2.2</ecNumber>
    </recommendedName>
</protein>
<keyword evidence="6" id="KW-0677">Repeat</keyword>
<feature type="domain" description="ABC transporter" evidence="16">
    <location>
        <begin position="1146"/>
        <end position="1384"/>
    </location>
</feature>
<keyword evidence="5 14" id="KW-0812">Transmembrane</keyword>
<gene>
    <name evidence="18" type="ORF">APZ42_015117</name>
</gene>
<dbReference type="GO" id="GO:0017085">
    <property type="term" value="P:response to insecticide"/>
    <property type="evidence" value="ECO:0007669"/>
    <property type="project" value="UniProtKB-ARBA"/>
</dbReference>
<dbReference type="CDD" id="cd03249">
    <property type="entry name" value="ABC_MTABC3_MDL1_MDL2"/>
    <property type="match status" value="2"/>
</dbReference>
<feature type="signal peptide" evidence="15">
    <location>
        <begin position="1"/>
        <end position="22"/>
    </location>
</feature>
<keyword evidence="10 14" id="KW-1133">Transmembrane helix</keyword>
<feature type="transmembrane region" description="Helical" evidence="14">
    <location>
        <begin position="135"/>
        <end position="158"/>
    </location>
</feature>
<evidence type="ECO:0000259" key="16">
    <source>
        <dbReference type="PROSITE" id="PS50893"/>
    </source>
</evidence>
<evidence type="ECO:0000256" key="7">
    <source>
        <dbReference type="ARBA" id="ARBA00022741"/>
    </source>
</evidence>
<feature type="transmembrane region" description="Helical" evidence="14">
    <location>
        <begin position="967"/>
        <end position="984"/>
    </location>
</feature>
<evidence type="ECO:0000256" key="1">
    <source>
        <dbReference type="ARBA" id="ARBA00004141"/>
    </source>
</evidence>
<dbReference type="InterPro" id="IPR003593">
    <property type="entry name" value="AAA+_ATPase"/>
</dbReference>
<feature type="domain" description="ABC transporter" evidence="16">
    <location>
        <begin position="505"/>
        <end position="744"/>
    </location>
</feature>
<keyword evidence="15" id="KW-0732">Signal</keyword>
<evidence type="ECO:0000256" key="6">
    <source>
        <dbReference type="ARBA" id="ARBA00022737"/>
    </source>
</evidence>
<dbReference type="GO" id="GO:0005524">
    <property type="term" value="F:ATP binding"/>
    <property type="evidence" value="ECO:0007669"/>
    <property type="project" value="UniProtKB-KW"/>
</dbReference>
<dbReference type="OrthoDB" id="6341493at2759"/>
<evidence type="ECO:0000256" key="8">
    <source>
        <dbReference type="ARBA" id="ARBA00022840"/>
    </source>
</evidence>
<evidence type="ECO:0000256" key="12">
    <source>
        <dbReference type="ARBA" id="ARBA00023180"/>
    </source>
</evidence>
<feature type="transmembrane region" description="Helical" evidence="14">
    <location>
        <begin position="862"/>
        <end position="888"/>
    </location>
</feature>
<keyword evidence="9" id="KW-1278">Translocase</keyword>
<evidence type="ECO:0000256" key="10">
    <source>
        <dbReference type="ARBA" id="ARBA00022989"/>
    </source>
</evidence>
<keyword evidence="7" id="KW-0547">Nucleotide-binding</keyword>
<dbReference type="STRING" id="35525.A0A162P740"/>
<dbReference type="Gene3D" id="3.40.50.300">
    <property type="entry name" value="P-loop containing nucleotide triphosphate hydrolases"/>
    <property type="match status" value="2"/>
</dbReference>
<keyword evidence="8" id="KW-0067">ATP-binding</keyword>
<comment type="catalytic activity">
    <reaction evidence="13">
        <text>ATP + H2O + xenobioticSide 1 = ADP + phosphate + xenobioticSide 2.</text>
        <dbReference type="EC" id="7.6.2.2"/>
    </reaction>
</comment>
<dbReference type="GO" id="GO:0015421">
    <property type="term" value="F:ABC-type oligopeptide transporter activity"/>
    <property type="evidence" value="ECO:0007669"/>
    <property type="project" value="TreeGrafter"/>
</dbReference>
<dbReference type="InterPro" id="IPR027417">
    <property type="entry name" value="P-loop_NTPase"/>
</dbReference>
<dbReference type="PROSITE" id="PS50893">
    <property type="entry name" value="ABC_TRANSPORTER_2"/>
    <property type="match status" value="2"/>
</dbReference>
<organism evidence="18 19">
    <name type="scientific">Daphnia magna</name>
    <dbReference type="NCBI Taxonomy" id="35525"/>
    <lineage>
        <taxon>Eukaryota</taxon>
        <taxon>Metazoa</taxon>
        <taxon>Ecdysozoa</taxon>
        <taxon>Arthropoda</taxon>
        <taxon>Crustacea</taxon>
        <taxon>Branchiopoda</taxon>
        <taxon>Diplostraca</taxon>
        <taxon>Cladocera</taxon>
        <taxon>Anomopoda</taxon>
        <taxon>Daphniidae</taxon>
        <taxon>Daphnia</taxon>
    </lineage>
</organism>
<evidence type="ECO:0000256" key="2">
    <source>
        <dbReference type="ARBA" id="ARBA00007577"/>
    </source>
</evidence>
<keyword evidence="12" id="KW-0325">Glycoprotein</keyword>
<dbReference type="GO" id="GO:0097254">
    <property type="term" value="P:renal tubular secretion"/>
    <property type="evidence" value="ECO:0007669"/>
    <property type="project" value="UniProtKB-ARBA"/>
</dbReference>
<dbReference type="Pfam" id="PF00005">
    <property type="entry name" value="ABC_tran"/>
    <property type="match status" value="2"/>
</dbReference>